<evidence type="ECO:0000313" key="2">
    <source>
        <dbReference type="EMBL" id="GBG89709.1"/>
    </source>
</evidence>
<feature type="compositionally biased region" description="Low complexity" evidence="1">
    <location>
        <begin position="138"/>
        <end position="156"/>
    </location>
</feature>
<feature type="compositionally biased region" description="Low complexity" evidence="1">
    <location>
        <begin position="110"/>
        <end position="119"/>
    </location>
</feature>
<dbReference type="Gramene" id="GBG89709">
    <property type="protein sequence ID" value="GBG89709"/>
    <property type="gene ID" value="CBR_g49562"/>
</dbReference>
<dbReference type="EMBL" id="BFEA01000756">
    <property type="protein sequence ID" value="GBG89709.1"/>
    <property type="molecule type" value="Genomic_DNA"/>
</dbReference>
<dbReference type="Proteomes" id="UP000265515">
    <property type="component" value="Unassembled WGS sequence"/>
</dbReference>
<accession>A0A388M5E4</accession>
<evidence type="ECO:0000313" key="3">
    <source>
        <dbReference type="Proteomes" id="UP000265515"/>
    </source>
</evidence>
<name>A0A388M5E4_CHABU</name>
<protein>
    <submittedName>
        <fullName evidence="2">Uncharacterized protein</fullName>
    </submittedName>
</protein>
<gene>
    <name evidence="2" type="ORF">CBR_g49562</name>
</gene>
<sequence>MLGRHLRNQLEYRYGLLAGEADCGEDDDNNNNGDTHLQWGDGNRADEWKVEHEVKTEVVVVVEGMQGMGEIDKKGAKVDDDNNNNDNNSSNGGEQRQGEMADTGVKNDDNNNNDTNNNNACEQGLGEIGGDGTRDDNNSNNDGDNNNNDNDNNNDNYKVATTTAGELKTTMTTALGKLGGTSSLVGLVRCDLRLKCRTRMRDMERQANQANQASSSNAASAPILPAPGAIIPYQAPSNDVRHYQGTGGYNGGSNSGYNSGGYNNSYRRSWNSGQSYQGDKVERMWNWMSEELAERERTKREKDEATKKENEAKQQKEAEEMKLADKREKEEFKASIGLMVHNQMKQVCEEVLGKKMGDGDLMISKTVDEIRRRAEAEKPNDKDMDACRKKDEEIFRLKCSMAELQRKTDQTID</sequence>
<feature type="region of interest" description="Disordered" evidence="1">
    <location>
        <begin position="70"/>
        <end position="158"/>
    </location>
</feature>
<feature type="region of interest" description="Disordered" evidence="1">
    <location>
        <begin position="293"/>
        <end position="326"/>
    </location>
</feature>
<reference evidence="2 3" key="1">
    <citation type="journal article" date="2018" name="Cell">
        <title>The Chara Genome: Secondary Complexity and Implications for Plant Terrestrialization.</title>
        <authorList>
            <person name="Nishiyama T."/>
            <person name="Sakayama H."/>
            <person name="Vries J.D."/>
            <person name="Buschmann H."/>
            <person name="Saint-Marcoux D."/>
            <person name="Ullrich K.K."/>
            <person name="Haas F.B."/>
            <person name="Vanderstraeten L."/>
            <person name="Becker D."/>
            <person name="Lang D."/>
            <person name="Vosolsobe S."/>
            <person name="Rombauts S."/>
            <person name="Wilhelmsson P.K.I."/>
            <person name="Janitza P."/>
            <person name="Kern R."/>
            <person name="Heyl A."/>
            <person name="Rumpler F."/>
            <person name="Villalobos L.I.A.C."/>
            <person name="Clay J.M."/>
            <person name="Skokan R."/>
            <person name="Toyoda A."/>
            <person name="Suzuki Y."/>
            <person name="Kagoshima H."/>
            <person name="Schijlen E."/>
            <person name="Tajeshwar N."/>
            <person name="Catarino B."/>
            <person name="Hetherington A.J."/>
            <person name="Saltykova A."/>
            <person name="Bonnot C."/>
            <person name="Breuninger H."/>
            <person name="Symeonidi A."/>
            <person name="Radhakrishnan G.V."/>
            <person name="Van Nieuwerburgh F."/>
            <person name="Deforce D."/>
            <person name="Chang C."/>
            <person name="Karol K.G."/>
            <person name="Hedrich R."/>
            <person name="Ulvskov P."/>
            <person name="Glockner G."/>
            <person name="Delwiche C.F."/>
            <person name="Petrasek J."/>
            <person name="Van de Peer Y."/>
            <person name="Friml J."/>
            <person name="Beilby M."/>
            <person name="Dolan L."/>
            <person name="Kohara Y."/>
            <person name="Sugano S."/>
            <person name="Fujiyama A."/>
            <person name="Delaux P.-M."/>
            <person name="Quint M."/>
            <person name="TheiBen G."/>
            <person name="Hagemann M."/>
            <person name="Harholt J."/>
            <person name="Dunand C."/>
            <person name="Zachgo S."/>
            <person name="Langdale J."/>
            <person name="Maumus F."/>
            <person name="Straeten D.V.D."/>
            <person name="Gould S.B."/>
            <person name="Rensing S.A."/>
        </authorList>
    </citation>
    <scope>NUCLEOTIDE SEQUENCE [LARGE SCALE GENOMIC DNA]</scope>
    <source>
        <strain evidence="2 3">S276</strain>
    </source>
</reference>
<feature type="compositionally biased region" description="Basic and acidic residues" evidence="1">
    <location>
        <begin position="70"/>
        <end position="80"/>
    </location>
</feature>
<dbReference type="AlphaFoldDB" id="A0A388M5E4"/>
<keyword evidence="3" id="KW-1185">Reference proteome</keyword>
<proteinExistence type="predicted"/>
<evidence type="ECO:0000256" key="1">
    <source>
        <dbReference type="SAM" id="MobiDB-lite"/>
    </source>
</evidence>
<comment type="caution">
    <text evidence="2">The sequence shown here is derived from an EMBL/GenBank/DDBJ whole genome shotgun (WGS) entry which is preliminary data.</text>
</comment>
<organism evidence="2 3">
    <name type="scientific">Chara braunii</name>
    <name type="common">Braun's stonewort</name>
    <dbReference type="NCBI Taxonomy" id="69332"/>
    <lineage>
        <taxon>Eukaryota</taxon>
        <taxon>Viridiplantae</taxon>
        <taxon>Streptophyta</taxon>
        <taxon>Charophyceae</taxon>
        <taxon>Charales</taxon>
        <taxon>Characeae</taxon>
        <taxon>Chara</taxon>
    </lineage>
</organism>